<protein>
    <submittedName>
        <fullName evidence="2">Uncharacterized protein</fullName>
    </submittedName>
</protein>
<evidence type="ECO:0000313" key="3">
    <source>
        <dbReference type="Proteomes" id="UP000886998"/>
    </source>
</evidence>
<feature type="region of interest" description="Disordered" evidence="1">
    <location>
        <begin position="229"/>
        <end position="270"/>
    </location>
</feature>
<dbReference type="AlphaFoldDB" id="A0A8X6WNB8"/>
<feature type="compositionally biased region" description="Polar residues" evidence="1">
    <location>
        <begin position="23"/>
        <end position="34"/>
    </location>
</feature>
<reference evidence="2" key="1">
    <citation type="submission" date="2020-08" db="EMBL/GenBank/DDBJ databases">
        <title>Multicomponent nature underlies the extraordinary mechanical properties of spider dragline silk.</title>
        <authorList>
            <person name="Kono N."/>
            <person name="Nakamura H."/>
            <person name="Mori M."/>
            <person name="Yoshida Y."/>
            <person name="Ohtoshi R."/>
            <person name="Malay A.D."/>
            <person name="Moran D.A.P."/>
            <person name="Tomita M."/>
            <person name="Numata K."/>
            <person name="Arakawa K."/>
        </authorList>
    </citation>
    <scope>NUCLEOTIDE SEQUENCE</scope>
</reference>
<comment type="caution">
    <text evidence="2">The sequence shown here is derived from an EMBL/GenBank/DDBJ whole genome shotgun (WGS) entry which is preliminary data.</text>
</comment>
<dbReference type="OrthoDB" id="6430786at2759"/>
<sequence>MDISETVQLPKNPNAKSAPAKEPSNTLSNISQGLNGIRKRFLSQSQSDMNHQELADHSTERDASGGLKEPSYYSLANEHWPPKLLESSDIANEVTTKEEVGVNDIPNVIDSGTKEILKTSSIIEMTKELLDELDSRVKEDSLSDIQPLKTPSRFEDPQTEVTTFPEDRNSRESIQFRRRSSQRTRFEDRRSRESIESEDQRSREPSSSEDWYSGESNQLQDRYSGEFNRLQDRHSGESTRLQDRYSGESTRFQDGYPNEPSRLNQHSKEEAKSNDLLAFDSEIHPDEKSSVTSGDGISRDPFYNDVVGIYENPEKKWLIQMDSNQNYIRALINYDINFEPGKRKIENDEHAAQTRWVIHYDNLNYIRSFLRPEVLEKTLKEESNQKMDSDVEHKYRELIINT</sequence>
<dbReference type="EMBL" id="BMAV01000381">
    <property type="protein sequence ID" value="GFY37602.1"/>
    <property type="molecule type" value="Genomic_DNA"/>
</dbReference>
<feature type="compositionally biased region" description="Basic and acidic residues" evidence="1">
    <location>
        <begin position="184"/>
        <end position="206"/>
    </location>
</feature>
<feature type="compositionally biased region" description="Basic and acidic residues" evidence="1">
    <location>
        <begin position="165"/>
        <end position="175"/>
    </location>
</feature>
<feature type="compositionally biased region" description="Polar residues" evidence="1">
    <location>
        <begin position="208"/>
        <end position="217"/>
    </location>
</feature>
<organism evidence="2 3">
    <name type="scientific">Trichonephila inaurata madagascariensis</name>
    <dbReference type="NCBI Taxonomy" id="2747483"/>
    <lineage>
        <taxon>Eukaryota</taxon>
        <taxon>Metazoa</taxon>
        <taxon>Ecdysozoa</taxon>
        <taxon>Arthropoda</taxon>
        <taxon>Chelicerata</taxon>
        <taxon>Arachnida</taxon>
        <taxon>Araneae</taxon>
        <taxon>Araneomorphae</taxon>
        <taxon>Entelegynae</taxon>
        <taxon>Araneoidea</taxon>
        <taxon>Nephilidae</taxon>
        <taxon>Trichonephila</taxon>
        <taxon>Trichonephila inaurata</taxon>
    </lineage>
</organism>
<gene>
    <name evidence="2" type="ORF">TNIN_32751</name>
</gene>
<feature type="region of interest" description="Disordered" evidence="1">
    <location>
        <begin position="137"/>
        <end position="217"/>
    </location>
</feature>
<keyword evidence="3" id="KW-1185">Reference proteome</keyword>
<feature type="compositionally biased region" description="Basic and acidic residues" evidence="1">
    <location>
        <begin position="50"/>
        <end position="63"/>
    </location>
</feature>
<feature type="region of interest" description="Disordered" evidence="1">
    <location>
        <begin position="1"/>
        <end position="74"/>
    </location>
</feature>
<accession>A0A8X6WNB8</accession>
<proteinExistence type="predicted"/>
<feature type="compositionally biased region" description="Basic and acidic residues" evidence="1">
    <location>
        <begin position="229"/>
        <end position="246"/>
    </location>
</feature>
<dbReference type="Proteomes" id="UP000886998">
    <property type="component" value="Unassembled WGS sequence"/>
</dbReference>
<name>A0A8X6WNB8_9ARAC</name>
<evidence type="ECO:0000256" key="1">
    <source>
        <dbReference type="SAM" id="MobiDB-lite"/>
    </source>
</evidence>
<evidence type="ECO:0000313" key="2">
    <source>
        <dbReference type="EMBL" id="GFY37602.1"/>
    </source>
</evidence>
<feature type="compositionally biased region" description="Polar residues" evidence="1">
    <location>
        <begin position="1"/>
        <end position="15"/>
    </location>
</feature>